<dbReference type="EMBL" id="BMFV01000006">
    <property type="protein sequence ID" value="GGH78168.1"/>
    <property type="molecule type" value="Genomic_DNA"/>
</dbReference>
<feature type="domain" description="Intracellular proteinase inhibitor BsuPI" evidence="2">
    <location>
        <begin position="77"/>
        <end position="170"/>
    </location>
</feature>
<gene>
    <name evidence="3" type="ORF">GCM10007096_11170</name>
</gene>
<accession>A0A8J2ZUE4</accession>
<dbReference type="AlphaFoldDB" id="A0A8J2ZUE4"/>
<comment type="caution">
    <text evidence="3">The sequence shown here is derived from an EMBL/GenBank/DDBJ whole genome shotgun (WGS) entry which is preliminary data.</text>
</comment>
<keyword evidence="4" id="KW-1185">Reference proteome</keyword>
<proteinExistence type="predicted"/>
<reference evidence="3" key="1">
    <citation type="journal article" date="2014" name="Int. J. Syst. Evol. Microbiol.">
        <title>Complete genome sequence of Corynebacterium casei LMG S-19264T (=DSM 44701T), isolated from a smear-ripened cheese.</title>
        <authorList>
            <consortium name="US DOE Joint Genome Institute (JGI-PGF)"/>
            <person name="Walter F."/>
            <person name="Albersmeier A."/>
            <person name="Kalinowski J."/>
            <person name="Ruckert C."/>
        </authorList>
    </citation>
    <scope>NUCLEOTIDE SEQUENCE</scope>
    <source>
        <strain evidence="3">CGMCC 1.12777</strain>
    </source>
</reference>
<dbReference type="InterPro" id="IPR038144">
    <property type="entry name" value="IPI"/>
</dbReference>
<organism evidence="3 4">
    <name type="scientific">Pullulanibacillus pueri</name>
    <dbReference type="NCBI Taxonomy" id="1437324"/>
    <lineage>
        <taxon>Bacteria</taxon>
        <taxon>Bacillati</taxon>
        <taxon>Bacillota</taxon>
        <taxon>Bacilli</taxon>
        <taxon>Bacillales</taxon>
        <taxon>Sporolactobacillaceae</taxon>
        <taxon>Pullulanibacillus</taxon>
    </lineage>
</organism>
<dbReference type="InterPro" id="IPR020481">
    <property type="entry name" value="Intracell_prot_inh_BsuPI"/>
</dbReference>
<evidence type="ECO:0000313" key="4">
    <source>
        <dbReference type="Proteomes" id="UP000656813"/>
    </source>
</evidence>
<evidence type="ECO:0000259" key="2">
    <source>
        <dbReference type="Pfam" id="PF12690"/>
    </source>
</evidence>
<keyword evidence="1" id="KW-0812">Transmembrane</keyword>
<feature type="transmembrane region" description="Helical" evidence="1">
    <location>
        <begin position="20"/>
        <end position="40"/>
    </location>
</feature>
<sequence length="182" mass="20740">MKKDDSSPSFFKTKKQEKRAVSSIYSWTFLFLFLSILLIISSACGITKLNTHANDEPSSPVSEPLHQGSENHMTTVLQTTAIENGIKLFFTLKNTTEDAITYTFNTSQRFEVEVKNSEGTTVYRYSTHRMFTQVLGKLNLDKNEEKTFEATVTPLKPGDYIIRVWLTANEDQPEARSHFSIN</sequence>
<dbReference type="Proteomes" id="UP000656813">
    <property type="component" value="Unassembled WGS sequence"/>
</dbReference>
<reference evidence="3" key="2">
    <citation type="submission" date="2020-09" db="EMBL/GenBank/DDBJ databases">
        <authorList>
            <person name="Sun Q."/>
            <person name="Zhou Y."/>
        </authorList>
    </citation>
    <scope>NUCLEOTIDE SEQUENCE</scope>
    <source>
        <strain evidence="3">CGMCC 1.12777</strain>
    </source>
</reference>
<name>A0A8J2ZUE4_9BACL</name>
<keyword evidence="1" id="KW-1133">Transmembrane helix</keyword>
<evidence type="ECO:0000313" key="3">
    <source>
        <dbReference type="EMBL" id="GGH78168.1"/>
    </source>
</evidence>
<dbReference type="Gene3D" id="2.60.40.2360">
    <property type="entry name" value="Intracellular proteinase inhibitor BsuPI"/>
    <property type="match status" value="1"/>
</dbReference>
<protein>
    <recommendedName>
        <fullName evidence="2">Intracellular proteinase inhibitor BsuPI domain-containing protein</fullName>
    </recommendedName>
</protein>
<evidence type="ECO:0000256" key="1">
    <source>
        <dbReference type="SAM" id="Phobius"/>
    </source>
</evidence>
<dbReference type="Pfam" id="PF12690">
    <property type="entry name" value="BsuPI"/>
    <property type="match status" value="1"/>
</dbReference>
<keyword evidence="1" id="KW-0472">Membrane</keyword>